<proteinExistence type="predicted"/>
<dbReference type="EMBL" id="QXFU01002612">
    <property type="protein sequence ID" value="KAE8983629.1"/>
    <property type="molecule type" value="Genomic_DNA"/>
</dbReference>
<evidence type="ECO:0000313" key="5">
    <source>
        <dbReference type="Proteomes" id="UP000435112"/>
    </source>
</evidence>
<evidence type="ECO:0000313" key="2">
    <source>
        <dbReference type="EMBL" id="KAE8983629.1"/>
    </source>
</evidence>
<organism evidence="3 4">
    <name type="scientific">Phytophthora rubi</name>
    <dbReference type="NCBI Taxonomy" id="129364"/>
    <lineage>
        <taxon>Eukaryota</taxon>
        <taxon>Sar</taxon>
        <taxon>Stramenopiles</taxon>
        <taxon>Oomycota</taxon>
        <taxon>Peronosporomycetes</taxon>
        <taxon>Peronosporales</taxon>
        <taxon>Peronosporaceae</taxon>
        <taxon>Phytophthora</taxon>
    </lineage>
</organism>
<reference evidence="4 5" key="1">
    <citation type="submission" date="2018-09" db="EMBL/GenBank/DDBJ databases">
        <title>Genomic investigation of the strawberry pathogen Phytophthora fragariae indicates pathogenicity is determined by transcriptional variation in three key races.</title>
        <authorList>
            <person name="Adams T.M."/>
            <person name="Armitage A.D."/>
            <person name="Sobczyk M.K."/>
            <person name="Bates H.J."/>
            <person name="Dunwell J.M."/>
            <person name="Nellist C.F."/>
            <person name="Harrison R.J."/>
        </authorList>
    </citation>
    <scope>NUCLEOTIDE SEQUENCE [LARGE SCALE GENOMIC DNA]</scope>
    <source>
        <strain evidence="3 4">SCRP249</strain>
        <strain evidence="2 5">SCRP324</strain>
    </source>
</reference>
<gene>
    <name evidence="3" type="ORF">PR001_g21782</name>
    <name evidence="2" type="ORF">PR002_g23197</name>
</gene>
<dbReference type="Proteomes" id="UP000429607">
    <property type="component" value="Unassembled WGS sequence"/>
</dbReference>
<dbReference type="Proteomes" id="UP000435112">
    <property type="component" value="Unassembled WGS sequence"/>
</dbReference>
<comment type="caution">
    <text evidence="3">The sequence shown here is derived from an EMBL/GenBank/DDBJ whole genome shotgun (WGS) entry which is preliminary data.</text>
</comment>
<name>A0A6A3J6M8_9STRA</name>
<sequence>MQTHHWWATSTPYGATSSSATAVDRNEIKINIFSGCDDKSFDVSLWPMEGTDMDGGLENCMYNFQQVGIEEMMPHNDEEQLTAIGHSFGPPDLSGAQARPKT</sequence>
<evidence type="ECO:0000313" key="4">
    <source>
        <dbReference type="Proteomes" id="UP000429607"/>
    </source>
</evidence>
<feature type="region of interest" description="Disordered" evidence="1">
    <location>
        <begin position="81"/>
        <end position="102"/>
    </location>
</feature>
<evidence type="ECO:0000313" key="3">
    <source>
        <dbReference type="EMBL" id="KAE8989407.1"/>
    </source>
</evidence>
<accession>A0A6A3J6M8</accession>
<evidence type="ECO:0000256" key="1">
    <source>
        <dbReference type="SAM" id="MobiDB-lite"/>
    </source>
</evidence>
<dbReference type="EMBL" id="QXFV01002325">
    <property type="protein sequence ID" value="KAE8989407.1"/>
    <property type="molecule type" value="Genomic_DNA"/>
</dbReference>
<dbReference type="AlphaFoldDB" id="A0A6A3J6M8"/>
<protein>
    <submittedName>
        <fullName evidence="3">Uncharacterized protein</fullName>
    </submittedName>
</protein>
<dbReference type="OrthoDB" id="10419222at2759"/>
<feature type="region of interest" description="Disordered" evidence="1">
    <location>
        <begin position="1"/>
        <end position="20"/>
    </location>
</feature>